<evidence type="ECO:0000313" key="1">
    <source>
        <dbReference type="EMBL" id="KAH3868859.1"/>
    </source>
</evidence>
<name>A0A9D4RHV0_DREPO</name>
<protein>
    <submittedName>
        <fullName evidence="1">Uncharacterized protein</fullName>
    </submittedName>
</protein>
<organism evidence="1 2">
    <name type="scientific">Dreissena polymorpha</name>
    <name type="common">Zebra mussel</name>
    <name type="synonym">Mytilus polymorpha</name>
    <dbReference type="NCBI Taxonomy" id="45954"/>
    <lineage>
        <taxon>Eukaryota</taxon>
        <taxon>Metazoa</taxon>
        <taxon>Spiralia</taxon>
        <taxon>Lophotrochozoa</taxon>
        <taxon>Mollusca</taxon>
        <taxon>Bivalvia</taxon>
        <taxon>Autobranchia</taxon>
        <taxon>Heteroconchia</taxon>
        <taxon>Euheterodonta</taxon>
        <taxon>Imparidentia</taxon>
        <taxon>Neoheterodontei</taxon>
        <taxon>Myida</taxon>
        <taxon>Dreissenoidea</taxon>
        <taxon>Dreissenidae</taxon>
        <taxon>Dreissena</taxon>
    </lineage>
</organism>
<proteinExistence type="predicted"/>
<gene>
    <name evidence="1" type="ORF">DPMN_032013</name>
</gene>
<dbReference type="EMBL" id="JAIWYP010000002">
    <property type="protein sequence ID" value="KAH3868859.1"/>
    <property type="molecule type" value="Genomic_DNA"/>
</dbReference>
<accession>A0A9D4RHV0</accession>
<evidence type="ECO:0000313" key="2">
    <source>
        <dbReference type="Proteomes" id="UP000828390"/>
    </source>
</evidence>
<reference evidence="1" key="1">
    <citation type="journal article" date="2019" name="bioRxiv">
        <title>The Genome of the Zebra Mussel, Dreissena polymorpha: A Resource for Invasive Species Research.</title>
        <authorList>
            <person name="McCartney M.A."/>
            <person name="Auch B."/>
            <person name="Kono T."/>
            <person name="Mallez S."/>
            <person name="Zhang Y."/>
            <person name="Obille A."/>
            <person name="Becker A."/>
            <person name="Abrahante J.E."/>
            <person name="Garbe J."/>
            <person name="Badalamenti J.P."/>
            <person name="Herman A."/>
            <person name="Mangelson H."/>
            <person name="Liachko I."/>
            <person name="Sullivan S."/>
            <person name="Sone E.D."/>
            <person name="Koren S."/>
            <person name="Silverstein K.A.T."/>
            <person name="Beckman K.B."/>
            <person name="Gohl D.M."/>
        </authorList>
    </citation>
    <scope>NUCLEOTIDE SEQUENCE</scope>
    <source>
        <strain evidence="1">Duluth1</strain>
        <tissue evidence="1">Whole animal</tissue>
    </source>
</reference>
<comment type="caution">
    <text evidence="1">The sequence shown here is derived from an EMBL/GenBank/DDBJ whole genome shotgun (WGS) entry which is preliminary data.</text>
</comment>
<reference evidence="1" key="2">
    <citation type="submission" date="2020-11" db="EMBL/GenBank/DDBJ databases">
        <authorList>
            <person name="McCartney M.A."/>
            <person name="Auch B."/>
            <person name="Kono T."/>
            <person name="Mallez S."/>
            <person name="Becker A."/>
            <person name="Gohl D.M."/>
            <person name="Silverstein K.A.T."/>
            <person name="Koren S."/>
            <person name="Bechman K.B."/>
            <person name="Herman A."/>
            <person name="Abrahante J.E."/>
            <person name="Garbe J."/>
        </authorList>
    </citation>
    <scope>NUCLEOTIDE SEQUENCE</scope>
    <source>
        <strain evidence="1">Duluth1</strain>
        <tissue evidence="1">Whole animal</tissue>
    </source>
</reference>
<dbReference type="AlphaFoldDB" id="A0A9D4RHV0"/>
<sequence length="61" mass="7126">MSEVPPSFPLTSMTLKRASKWQLMTQRHVHITSFDDRTNVIRRVTVSSTNTPCRRSSQKRH</sequence>
<dbReference type="Proteomes" id="UP000828390">
    <property type="component" value="Unassembled WGS sequence"/>
</dbReference>
<keyword evidence="2" id="KW-1185">Reference proteome</keyword>